<feature type="region of interest" description="Disordered" evidence="1">
    <location>
        <begin position="1065"/>
        <end position="1126"/>
    </location>
</feature>
<feature type="compositionally biased region" description="Basic residues" evidence="1">
    <location>
        <begin position="1065"/>
        <end position="1077"/>
    </location>
</feature>
<dbReference type="Proteomes" id="UP001198182">
    <property type="component" value="Unassembled WGS sequence"/>
</dbReference>
<dbReference type="AlphaFoldDB" id="A0AAE3EAV6"/>
<feature type="compositionally biased region" description="Basic and acidic residues" evidence="1">
    <location>
        <begin position="1009"/>
        <end position="1029"/>
    </location>
</feature>
<keyword evidence="2" id="KW-1133">Transmembrane helix</keyword>
<reference evidence="3" key="1">
    <citation type="submission" date="2021-10" db="EMBL/GenBank/DDBJ databases">
        <title>Anaerobic single-cell dispensing facilitates the cultivation of human gut bacteria.</title>
        <authorList>
            <person name="Afrizal A."/>
        </authorList>
    </citation>
    <scope>NUCLEOTIDE SEQUENCE</scope>
    <source>
        <strain evidence="3">CLA-AA-H215</strain>
    </source>
</reference>
<evidence type="ECO:0000313" key="4">
    <source>
        <dbReference type="Proteomes" id="UP001198182"/>
    </source>
</evidence>
<evidence type="ECO:0000256" key="1">
    <source>
        <dbReference type="SAM" id="MobiDB-lite"/>
    </source>
</evidence>
<feature type="compositionally biased region" description="Basic and acidic residues" evidence="1">
    <location>
        <begin position="1095"/>
        <end position="1120"/>
    </location>
</feature>
<feature type="compositionally biased region" description="Basic and acidic residues" evidence="1">
    <location>
        <begin position="87"/>
        <end position="96"/>
    </location>
</feature>
<accession>A0AAE3EAV6</accession>
<feature type="region of interest" description="Disordered" evidence="1">
    <location>
        <begin position="182"/>
        <end position="202"/>
    </location>
</feature>
<evidence type="ECO:0008006" key="5">
    <source>
        <dbReference type="Google" id="ProtNLM"/>
    </source>
</evidence>
<gene>
    <name evidence="3" type="ORF">LKD81_11360</name>
</gene>
<comment type="caution">
    <text evidence="3">The sequence shown here is derived from an EMBL/GenBank/DDBJ whole genome shotgun (WGS) entry which is preliminary data.</text>
</comment>
<name>A0AAE3EAV6_9FIRM</name>
<feature type="region of interest" description="Disordered" evidence="1">
    <location>
        <begin position="87"/>
        <end position="150"/>
    </location>
</feature>
<proteinExistence type="predicted"/>
<feature type="region of interest" description="Disordered" evidence="1">
    <location>
        <begin position="1004"/>
        <end position="1029"/>
    </location>
</feature>
<keyword evidence="2" id="KW-0472">Membrane</keyword>
<protein>
    <recommendedName>
        <fullName evidence="5">Ig-like domain-containing protein</fullName>
    </recommendedName>
</protein>
<keyword evidence="4" id="KW-1185">Reference proteome</keyword>
<organism evidence="3 4">
    <name type="scientific">Hominifimenecus microfluidus</name>
    <dbReference type="NCBI Taxonomy" id="2885348"/>
    <lineage>
        <taxon>Bacteria</taxon>
        <taxon>Bacillati</taxon>
        <taxon>Bacillota</taxon>
        <taxon>Clostridia</taxon>
        <taxon>Lachnospirales</taxon>
        <taxon>Lachnospiraceae</taxon>
        <taxon>Hominifimenecus</taxon>
    </lineage>
</organism>
<evidence type="ECO:0000313" key="3">
    <source>
        <dbReference type="EMBL" id="MCC2231587.1"/>
    </source>
</evidence>
<evidence type="ECO:0000256" key="2">
    <source>
        <dbReference type="SAM" id="Phobius"/>
    </source>
</evidence>
<feature type="compositionally biased region" description="Basic and acidic residues" evidence="1">
    <location>
        <begin position="104"/>
        <end position="142"/>
    </location>
</feature>
<sequence>MKKKYAQKYAQIQKQIRFLPLLLIALLVLFGVFGTWYVKADGATDPEWHLEAELLSDAGAVIGNEEAYAGKVIIRLRIFLSDERDKKENDLDKGGAEADGNIEETERSKETEEPEDSESRKETDGSESPKEPEYSEILKETEVAGDQDGTEKVFPFREEWHLSADSARGEKLLKQTLNSSESQLESEWKLLPPESGEGENPDEQKMVVYEKKIELGGNTDWDTHYSGSVKVLDADGNFQEGAFAFTLDMTPPEGAIQVDSFRWNQLVYYPAEQNTLFLNREATVSYRAEDSCSGVRRVSYLSSDCELTEDELAGAAWSSEKADVISPGEVVYLYMRIEDMAGNISYINTPRILADSQAPSAVVRIKTPEAADHIYRNDVRADIVVAEEGFSSGLAQVWMQISRNGGMTWENSEAFEAEANRIGFQRELFLSKEEYESDSVRIRVYVKDHAGNETLYETEPFFIDSTPPNISVEWDSDSGEAVNGSIFAESRRARIRIRDKFPDLSGIRISVSGKSIQPEWVEIPGGGEGTIYETKLNFWEDGNYELTIQAKDLAGNWSEMCRESFQIDQIPPECELIYGDGSGKNQGEYHDTGTLMVSIRDRNLSREETHLTVLEILPGEFREIKADAETWLQNGLEYRASFSFPEDGEYRILAESADLAGNHMQKLVERAAIDTTAPKLQVTGIEEGMTVSGSVSFKIEASDRFYQPDSLQVSLTSESGREASALLAASRKTAFGTGQRWEFSDLPHGESWDDRYILSVCAADRSGKETWQEIRFSLNRYGSHYYTDPFFERQLDAYYFSEAPSFRIWEENVGTLEFSQIAINHDGKVKLFSGSDYQEETYELQKRWNVFLYFLPDSLFSEEGRYSVTFYSVDASGNRTDSEGGFRPIQFVVDHSAPSIALTDLENGGYYSEESRQFSVTVLDNIRMKRLVIQCGDQHLEISGEELEAERGICSLELFAGEDWQKLELWAEDAAGNRSDVTSVQVMVCPEGNVAETVSDAERAFSGSEKGERLRVRSQKESDDEKKMDGKNDTIFISWRMGVPLFLFAVLAGIGSSLWIKSKNNRSKSRNRGHRGKKEGSASGVSAEFLQTEILIRKENAKEKDEKKDEEKEGEEKNREESEENE</sequence>
<dbReference type="EMBL" id="JAJEQR010000033">
    <property type="protein sequence ID" value="MCC2231587.1"/>
    <property type="molecule type" value="Genomic_DNA"/>
</dbReference>
<feature type="transmembrane region" description="Helical" evidence="2">
    <location>
        <begin position="1037"/>
        <end position="1060"/>
    </location>
</feature>
<keyword evidence="2" id="KW-0812">Transmembrane</keyword>